<proteinExistence type="inferred from homology"/>
<comment type="similarity">
    <text evidence="1 10">Belongs to the eukaryotic ATPase B chain family.</text>
</comment>
<feature type="region of interest" description="Disordered" evidence="11">
    <location>
        <begin position="1"/>
        <end position="69"/>
    </location>
</feature>
<reference evidence="12 13" key="1">
    <citation type="journal article" date="2016" name="Sci. Rep.">
        <title>Draft genome sequencing and secretome analysis of fungal phytopathogen Ascochyta rabiei provides insight into the necrotrophic effector repertoire.</title>
        <authorList>
            <person name="Verma S."/>
            <person name="Gazara R.K."/>
            <person name="Nizam S."/>
            <person name="Parween S."/>
            <person name="Chattopadhyay D."/>
            <person name="Verma P.K."/>
        </authorList>
    </citation>
    <scope>NUCLEOTIDE SEQUENCE [LARGE SCALE GENOMIC DNA]</scope>
    <source>
        <strain evidence="12 13">ArDII</strain>
    </source>
</reference>
<protein>
    <recommendedName>
        <fullName evidence="10">ATP synthase subunit 4</fullName>
    </recommendedName>
</protein>
<comment type="subcellular location">
    <subcellularLocation>
        <location evidence="10">Mitochondrion</location>
    </subcellularLocation>
    <subcellularLocation>
        <location evidence="10">Mitochondrion inner membrane</location>
    </subcellularLocation>
</comment>
<evidence type="ECO:0000256" key="9">
    <source>
        <dbReference type="ARBA" id="ARBA00062152"/>
    </source>
</evidence>
<dbReference type="PANTHER" id="PTHR12733">
    <property type="entry name" value="MITOCHONDRIAL ATP SYNTHASE B CHAIN"/>
    <property type="match status" value="1"/>
</dbReference>
<keyword evidence="5 10" id="KW-0999">Mitochondrion inner membrane</keyword>
<dbReference type="PANTHER" id="PTHR12733:SF3">
    <property type="entry name" value="ATP SYNTHASE F(0) COMPLEX SUBUNIT B1, MITOCHONDRIAL"/>
    <property type="match status" value="1"/>
</dbReference>
<dbReference type="GO" id="GO:0045259">
    <property type="term" value="C:proton-transporting ATP synthase complex"/>
    <property type="evidence" value="ECO:0007669"/>
    <property type="project" value="UniProtKB-KW"/>
</dbReference>
<keyword evidence="3 10" id="KW-0138">CF(0)</keyword>
<sequence length="331" mass="36016">MRLAPVARDLNLTSEEACSRPSPPRPSPLFIRSNGFSSRKERAPSPSPHPHLTSPHLTSPHLTSPHLTSPHLTSLHLPYLPHLPHLTSPSPSLACSLRTGAARLRPALPLRTVPSLAAHAQARFQSSQEDPKKKAQSIMEAIPVPGNSPLTKAAVLSAGAGLSVAAISNELYVVNEESIVALSLLTIFWAVGKYAGPAWSEYAQQQVDKISGILNSARADHTKAVQQRIESVQDLGGVIDITKTLFEVSKETAKLEAQAFELEQKTAIAHEAKTVLDSWVRYEGQVKQRQQRELAESIIAKIEKELESPKTLKSILDQSIVDVERIVAQKA</sequence>
<evidence type="ECO:0000256" key="4">
    <source>
        <dbReference type="ARBA" id="ARBA00022781"/>
    </source>
</evidence>
<evidence type="ECO:0000313" key="13">
    <source>
        <dbReference type="Proteomes" id="UP000076837"/>
    </source>
</evidence>
<keyword evidence="7 10" id="KW-0496">Mitochondrion</keyword>
<keyword evidence="4 10" id="KW-0375">Hydrogen ion transport</keyword>
<dbReference type="FunFam" id="1.20.5.2210:FF:000002">
    <property type="entry name" value="ATP synthase subunit 4 mitochondrial"/>
    <property type="match status" value="1"/>
</dbReference>
<evidence type="ECO:0000256" key="6">
    <source>
        <dbReference type="ARBA" id="ARBA00023065"/>
    </source>
</evidence>
<keyword evidence="2 10" id="KW-0813">Transport</keyword>
<organism evidence="12 13">
    <name type="scientific">Didymella rabiei</name>
    <name type="common">Chickpea ascochyta blight fungus</name>
    <name type="synonym">Mycosphaerella rabiei</name>
    <dbReference type="NCBI Taxonomy" id="5454"/>
    <lineage>
        <taxon>Eukaryota</taxon>
        <taxon>Fungi</taxon>
        <taxon>Dikarya</taxon>
        <taxon>Ascomycota</taxon>
        <taxon>Pezizomycotina</taxon>
        <taxon>Dothideomycetes</taxon>
        <taxon>Pleosporomycetidae</taxon>
        <taxon>Pleosporales</taxon>
        <taxon>Pleosporineae</taxon>
        <taxon>Didymellaceae</taxon>
        <taxon>Ascochyta</taxon>
    </lineage>
</organism>
<comment type="subunit">
    <text evidence="9 10">F-type ATPases have 2 components, CF(1) - the catalytic core - and CF(0) - the membrane proton channel. In yeast, the dimeric form of ATP synthase consists of 17 polypeptides: alpha, beta, gamma, delta, epsilon, 4 (B), 5 (OSCP), 6 (A), 8, 9 (C), d, E (Tim11), f, g, h, i/j and k.</text>
</comment>
<name>A0A163LR35_DIDRA</name>
<evidence type="ECO:0000256" key="3">
    <source>
        <dbReference type="ARBA" id="ARBA00022547"/>
    </source>
</evidence>
<evidence type="ECO:0000256" key="7">
    <source>
        <dbReference type="ARBA" id="ARBA00023128"/>
    </source>
</evidence>
<evidence type="ECO:0000256" key="1">
    <source>
        <dbReference type="ARBA" id="ARBA00007479"/>
    </source>
</evidence>
<dbReference type="Proteomes" id="UP000076837">
    <property type="component" value="Unassembled WGS sequence"/>
</dbReference>
<dbReference type="Pfam" id="PF05405">
    <property type="entry name" value="Mt_ATP-synt_B"/>
    <property type="match status" value="1"/>
</dbReference>
<evidence type="ECO:0000256" key="5">
    <source>
        <dbReference type="ARBA" id="ARBA00022792"/>
    </source>
</evidence>
<dbReference type="InterPro" id="IPR013837">
    <property type="entry name" value="ATP_synth_F0_suB"/>
</dbReference>
<keyword evidence="13" id="KW-1185">Reference proteome</keyword>
<feature type="compositionally biased region" description="Low complexity" evidence="11">
    <location>
        <begin position="50"/>
        <end position="69"/>
    </location>
</feature>
<evidence type="ECO:0000256" key="11">
    <source>
        <dbReference type="SAM" id="MobiDB-lite"/>
    </source>
</evidence>
<dbReference type="STRING" id="5454.A0A163LR35"/>
<comment type="caution">
    <text evidence="12">The sequence shown here is derived from an EMBL/GenBank/DDBJ whole genome shotgun (WGS) entry which is preliminary data.</text>
</comment>
<evidence type="ECO:0000256" key="8">
    <source>
        <dbReference type="ARBA" id="ARBA00023136"/>
    </source>
</evidence>
<dbReference type="InterPro" id="IPR008688">
    <property type="entry name" value="ATP_synth_Bsub_B/MI25"/>
</dbReference>
<evidence type="ECO:0000256" key="10">
    <source>
        <dbReference type="RuleBase" id="RU368017"/>
    </source>
</evidence>
<dbReference type="SUPFAM" id="SSF161060">
    <property type="entry name" value="ATP synthase B chain-like"/>
    <property type="match status" value="1"/>
</dbReference>
<dbReference type="GO" id="GO:0046933">
    <property type="term" value="F:proton-transporting ATP synthase activity, rotational mechanism"/>
    <property type="evidence" value="ECO:0007669"/>
    <property type="project" value="TreeGrafter"/>
</dbReference>
<keyword evidence="8 10" id="KW-0472">Membrane</keyword>
<gene>
    <name evidence="12" type="ORF">ST47_g842</name>
</gene>
<keyword evidence="6 10" id="KW-0406">Ion transport</keyword>
<evidence type="ECO:0000313" key="12">
    <source>
        <dbReference type="EMBL" id="KZM28032.1"/>
    </source>
</evidence>
<accession>A0A163LR35</accession>
<dbReference type="EMBL" id="JYNV01000038">
    <property type="protein sequence ID" value="KZM28032.1"/>
    <property type="molecule type" value="Genomic_DNA"/>
</dbReference>
<dbReference type="AlphaFoldDB" id="A0A163LR35"/>
<dbReference type="GO" id="GO:0005743">
    <property type="term" value="C:mitochondrial inner membrane"/>
    <property type="evidence" value="ECO:0007669"/>
    <property type="project" value="UniProtKB-SubCell"/>
</dbReference>
<dbReference type="Gene3D" id="1.20.5.2210">
    <property type="match status" value="1"/>
</dbReference>
<evidence type="ECO:0000256" key="2">
    <source>
        <dbReference type="ARBA" id="ARBA00022448"/>
    </source>
</evidence>
<comment type="function">
    <text evidence="10">Subunit b, of the mitochondrial membrane ATP synthase complex (F(1)F(0) ATP synthase or Complex V) that produces ATP from ADP in the presence of a proton gradient across the membrane which is generated by electron transport complexes of the respiratory chain. ATP synthase complex consist of a soluble F(1) head domain - the catalytic core - and a membrane F(1) domain - the membrane proton channel. These two domains are linked by a central stalk rotating inside the F(1) region and a stationary peripheral stalk. During catalysis, ATP synthesis in the catalytic domain of F(1) is coupled via a rotary mechanism of the central stalk subunits to proton translocation. In vivo, can only synthesize ATP although its ATP hydrolase activity can be activated artificially in vitro. Part of the complex F(0) domain. Part of the complex F(0) domain and the peripheric stalk, which acts as a stator to hold the catalytic alpha(3)beta(3) subcomplex and subunit a/ATP6 static relative to the rotary elements.</text>
</comment>
<keyword evidence="12" id="KW-0812">Transmembrane</keyword>